<dbReference type="EnsemblMetazoa" id="XM_038203456.1">
    <property type="protein sequence ID" value="XP_038059384.1"/>
    <property type="gene ID" value="LOC119730481"/>
</dbReference>
<evidence type="ECO:0000259" key="2">
    <source>
        <dbReference type="PROSITE" id="PS50041"/>
    </source>
</evidence>
<dbReference type="SUPFAM" id="SSF56436">
    <property type="entry name" value="C-type lectin-like"/>
    <property type="match status" value="1"/>
</dbReference>
<dbReference type="InterPro" id="IPR016186">
    <property type="entry name" value="C-type_lectin-like/link_sf"/>
</dbReference>
<dbReference type="InterPro" id="IPR016187">
    <property type="entry name" value="CTDL_fold"/>
</dbReference>
<reference evidence="3" key="1">
    <citation type="submission" date="2022-11" db="UniProtKB">
        <authorList>
            <consortium name="EnsemblMetazoa"/>
        </authorList>
    </citation>
    <scope>IDENTIFICATION</scope>
</reference>
<dbReference type="Proteomes" id="UP000887568">
    <property type="component" value="Unplaced"/>
</dbReference>
<sequence length="167" mass="18169">MSLRQACSVLVGITVIVLTSPLTPLASSEVCLTSLVSCQPGWQPWGRGCYNVTTAKLQYSEAVAHCVNRGARMAAARSHEEKEFIQALLVRKVPGVKASWVNCRSTPREGGAHRFECDGDEVSGLGEYYRNWADGEPNGNAADLALGPRRVPELLKDRMVPSSVRRA</sequence>
<keyword evidence="4" id="KW-1185">Reference proteome</keyword>
<accession>A0A914A7F7</accession>
<organism evidence="3 4">
    <name type="scientific">Patiria miniata</name>
    <name type="common">Bat star</name>
    <name type="synonym">Asterina miniata</name>
    <dbReference type="NCBI Taxonomy" id="46514"/>
    <lineage>
        <taxon>Eukaryota</taxon>
        <taxon>Metazoa</taxon>
        <taxon>Echinodermata</taxon>
        <taxon>Eleutherozoa</taxon>
        <taxon>Asterozoa</taxon>
        <taxon>Asteroidea</taxon>
        <taxon>Valvatacea</taxon>
        <taxon>Valvatida</taxon>
        <taxon>Asterinidae</taxon>
        <taxon>Patiria</taxon>
    </lineage>
</organism>
<name>A0A914A7F7_PATMI</name>
<keyword evidence="1" id="KW-0732">Signal</keyword>
<dbReference type="RefSeq" id="XP_038059384.1">
    <property type="nucleotide sequence ID" value="XM_038203456.1"/>
</dbReference>
<protein>
    <recommendedName>
        <fullName evidence="2">C-type lectin domain-containing protein</fullName>
    </recommendedName>
</protein>
<dbReference type="Pfam" id="PF00059">
    <property type="entry name" value="Lectin_C"/>
    <property type="match status" value="1"/>
</dbReference>
<feature type="domain" description="C-type lectin" evidence="2">
    <location>
        <begin position="45"/>
        <end position="139"/>
    </location>
</feature>
<feature type="signal peptide" evidence="1">
    <location>
        <begin position="1"/>
        <end position="28"/>
    </location>
</feature>
<feature type="chain" id="PRO_5037529470" description="C-type lectin domain-containing protein" evidence="1">
    <location>
        <begin position="29"/>
        <end position="167"/>
    </location>
</feature>
<evidence type="ECO:0000313" key="3">
    <source>
        <dbReference type="EnsemblMetazoa" id="XP_038059384.1"/>
    </source>
</evidence>
<dbReference type="Gene3D" id="3.10.100.10">
    <property type="entry name" value="Mannose-Binding Protein A, subunit A"/>
    <property type="match status" value="1"/>
</dbReference>
<proteinExistence type="predicted"/>
<dbReference type="AlphaFoldDB" id="A0A914A7F7"/>
<evidence type="ECO:0000313" key="4">
    <source>
        <dbReference type="Proteomes" id="UP000887568"/>
    </source>
</evidence>
<dbReference type="GeneID" id="119730481"/>
<dbReference type="PROSITE" id="PS50041">
    <property type="entry name" value="C_TYPE_LECTIN_2"/>
    <property type="match status" value="1"/>
</dbReference>
<evidence type="ECO:0000256" key="1">
    <source>
        <dbReference type="SAM" id="SignalP"/>
    </source>
</evidence>
<dbReference type="InterPro" id="IPR001304">
    <property type="entry name" value="C-type_lectin-like"/>
</dbReference>